<sequence length="68" mass="7172">MEPPFTASGAGFGLDALHRVGGIRNMHDAQVDSVVALYLTADPVEIAVHRRIAAPGVKPHRLAAGFLL</sequence>
<accession>A0A7H4N113</accession>
<evidence type="ECO:0000313" key="2">
    <source>
        <dbReference type="Proteomes" id="UP000254863"/>
    </source>
</evidence>
<dbReference type="Proteomes" id="UP000254863">
    <property type="component" value="Unassembled WGS sequence"/>
</dbReference>
<comment type="caution">
    <text evidence="1">The sequence shown here is derived from an EMBL/GenBank/DDBJ whole genome shotgun (WGS) entry which is preliminary data.</text>
</comment>
<evidence type="ECO:0000313" key="1">
    <source>
        <dbReference type="EMBL" id="STV73771.1"/>
    </source>
</evidence>
<name>A0A7H4N113_9ENTR</name>
<dbReference type="AlphaFoldDB" id="A0A7H4N113"/>
<gene>
    <name evidence="1" type="ORF">NCTC11685_00932</name>
</gene>
<protein>
    <submittedName>
        <fullName evidence="1">Uncharacterized protein</fullName>
    </submittedName>
</protein>
<organism evidence="1 2">
    <name type="scientific">Klebsiella michiganensis</name>
    <dbReference type="NCBI Taxonomy" id="1134687"/>
    <lineage>
        <taxon>Bacteria</taxon>
        <taxon>Pseudomonadati</taxon>
        <taxon>Pseudomonadota</taxon>
        <taxon>Gammaproteobacteria</taxon>
        <taxon>Enterobacterales</taxon>
        <taxon>Enterobacteriaceae</taxon>
        <taxon>Klebsiella/Raoultella group</taxon>
        <taxon>Klebsiella</taxon>
    </lineage>
</organism>
<reference evidence="1 2" key="1">
    <citation type="submission" date="2018-06" db="EMBL/GenBank/DDBJ databases">
        <authorList>
            <consortium name="Pathogen Informatics"/>
            <person name="Doyle S."/>
        </authorList>
    </citation>
    <scope>NUCLEOTIDE SEQUENCE [LARGE SCALE GENOMIC DNA]</scope>
    <source>
        <strain evidence="1 2">NCTC11685</strain>
    </source>
</reference>
<dbReference type="EMBL" id="UGMS01000001">
    <property type="protein sequence ID" value="STV73771.1"/>
    <property type="molecule type" value="Genomic_DNA"/>
</dbReference>
<proteinExistence type="predicted"/>